<dbReference type="GO" id="GO:0004222">
    <property type="term" value="F:metalloendopeptidase activity"/>
    <property type="evidence" value="ECO:0007669"/>
    <property type="project" value="InterPro"/>
</dbReference>
<dbReference type="Pfam" id="PF01435">
    <property type="entry name" value="Peptidase_M48"/>
    <property type="match status" value="1"/>
</dbReference>
<feature type="compositionally biased region" description="Basic and acidic residues" evidence="12">
    <location>
        <begin position="1"/>
        <end position="14"/>
    </location>
</feature>
<gene>
    <name evidence="15" type="ORF">GUY60_01305</name>
</gene>
<comment type="caution">
    <text evidence="15">The sequence shown here is derived from an EMBL/GenBank/DDBJ whole genome shotgun (WGS) entry which is preliminary data.</text>
</comment>
<dbReference type="GO" id="GO:0046872">
    <property type="term" value="F:metal ion binding"/>
    <property type="evidence" value="ECO:0007669"/>
    <property type="project" value="UniProtKB-KW"/>
</dbReference>
<feature type="compositionally biased region" description="Basic and acidic residues" evidence="12">
    <location>
        <begin position="136"/>
        <end position="165"/>
    </location>
</feature>
<keyword evidence="11 13" id="KW-0472">Membrane</keyword>
<dbReference type="GO" id="GO:0006508">
    <property type="term" value="P:proteolysis"/>
    <property type="evidence" value="ECO:0007669"/>
    <property type="project" value="UniProtKB-KW"/>
</dbReference>
<sequence>MSLPHAPEDPEKPSPPRKAAPKTPIRPKKPSQDRPRSPKKPAPDLPFPDLSSIPAPRTPRESTTETTSYDPTAPHQSQQSHRAQDPRTAREAAALQALVDDTEALQSFLDTVLLRPPGDQQPSPTQRTPKLPHPHPPRESHADPHTHRPPPRHEARGGPRPDRRSGRVHVTARRSGVDVTALGRLALHLPHLLVSLAAVAVVSRVIDSVGGPPWWLPLGGWILGGAFVRHRSAERALARRLFGLRHPTPDEARSIRSAWREVAARAGVNPHAYQLWVEESDEINATAAVGHIVAVTSRSLGELPSDRLAGVLAHELGHHIRGHTWATLLVGWYALPARVIWRQLRLNDRLRGLTWGARFVVTALLAVALIVLATATYGLALLPFATPYLAAAISRRAELRADEHAASLGFAEQLSAVLHEETHREKPEPSVALGTEGPFWKRAVIARLLTPHPDVHTRLHHLHRHLDGPRADGG</sequence>
<keyword evidence="5 13" id="KW-0812">Transmembrane</keyword>
<evidence type="ECO:0000256" key="8">
    <source>
        <dbReference type="ARBA" id="ARBA00022833"/>
    </source>
</evidence>
<keyword evidence="10 15" id="KW-0482">Metalloprotease</keyword>
<keyword evidence="8" id="KW-0862">Zinc</keyword>
<feature type="domain" description="Peptidase M48" evidence="14">
    <location>
        <begin position="251"/>
        <end position="463"/>
    </location>
</feature>
<evidence type="ECO:0000256" key="6">
    <source>
        <dbReference type="ARBA" id="ARBA00022723"/>
    </source>
</evidence>
<evidence type="ECO:0000256" key="13">
    <source>
        <dbReference type="SAM" id="Phobius"/>
    </source>
</evidence>
<keyword evidence="4" id="KW-0645">Protease</keyword>
<keyword evidence="9 13" id="KW-1133">Transmembrane helix</keyword>
<dbReference type="InterPro" id="IPR001915">
    <property type="entry name" value="Peptidase_M48"/>
</dbReference>
<keyword evidence="3" id="KW-1003">Cell membrane</keyword>
<feature type="region of interest" description="Disordered" evidence="12">
    <location>
        <begin position="114"/>
        <end position="172"/>
    </location>
</feature>
<keyword evidence="16" id="KW-1185">Reference proteome</keyword>
<evidence type="ECO:0000313" key="16">
    <source>
        <dbReference type="Proteomes" id="UP000598297"/>
    </source>
</evidence>
<organism evidence="15 16">
    <name type="scientific">Streptomyces boluensis</name>
    <dbReference type="NCBI Taxonomy" id="1775135"/>
    <lineage>
        <taxon>Bacteria</taxon>
        <taxon>Bacillati</taxon>
        <taxon>Actinomycetota</taxon>
        <taxon>Actinomycetes</taxon>
        <taxon>Kitasatosporales</taxon>
        <taxon>Streptomycetaceae</taxon>
        <taxon>Streptomyces</taxon>
    </lineage>
</organism>
<dbReference type="Gene3D" id="3.30.2010.10">
    <property type="entry name" value="Metalloproteases ('zincins'), catalytic domain"/>
    <property type="match status" value="1"/>
</dbReference>
<reference evidence="15" key="1">
    <citation type="submission" date="2020-01" db="EMBL/GenBank/DDBJ databases">
        <title>Whole-genome analyses of novel actinobacteria.</title>
        <authorList>
            <person name="Sahin N."/>
        </authorList>
    </citation>
    <scope>NUCLEOTIDE SEQUENCE</scope>
    <source>
        <strain evidence="15">YC537</strain>
    </source>
</reference>
<evidence type="ECO:0000256" key="2">
    <source>
        <dbReference type="ARBA" id="ARBA00004651"/>
    </source>
</evidence>
<dbReference type="InterPro" id="IPR050083">
    <property type="entry name" value="HtpX_protease"/>
</dbReference>
<evidence type="ECO:0000313" key="15">
    <source>
        <dbReference type="EMBL" id="NBE50088.1"/>
    </source>
</evidence>
<protein>
    <submittedName>
        <fullName evidence="15">M48 family metalloprotease</fullName>
    </submittedName>
</protein>
<keyword evidence="7" id="KW-0378">Hydrolase</keyword>
<comment type="cofactor">
    <cofactor evidence="1">
        <name>Zn(2+)</name>
        <dbReference type="ChEBI" id="CHEBI:29105"/>
    </cofactor>
</comment>
<evidence type="ECO:0000256" key="3">
    <source>
        <dbReference type="ARBA" id="ARBA00022475"/>
    </source>
</evidence>
<evidence type="ECO:0000256" key="7">
    <source>
        <dbReference type="ARBA" id="ARBA00022801"/>
    </source>
</evidence>
<dbReference type="PANTHER" id="PTHR43221:SF1">
    <property type="entry name" value="PROTEASE HTPX"/>
    <property type="match status" value="1"/>
</dbReference>
<keyword evidence="6" id="KW-0479">Metal-binding</keyword>
<dbReference type="RefSeq" id="WP_161692959.1">
    <property type="nucleotide sequence ID" value="NZ_JAAAHS010000004.1"/>
</dbReference>
<dbReference type="AlphaFoldDB" id="A0A964UJ35"/>
<evidence type="ECO:0000256" key="1">
    <source>
        <dbReference type="ARBA" id="ARBA00001947"/>
    </source>
</evidence>
<evidence type="ECO:0000256" key="9">
    <source>
        <dbReference type="ARBA" id="ARBA00022989"/>
    </source>
</evidence>
<evidence type="ECO:0000256" key="10">
    <source>
        <dbReference type="ARBA" id="ARBA00023049"/>
    </source>
</evidence>
<evidence type="ECO:0000256" key="5">
    <source>
        <dbReference type="ARBA" id="ARBA00022692"/>
    </source>
</evidence>
<evidence type="ECO:0000259" key="14">
    <source>
        <dbReference type="Pfam" id="PF01435"/>
    </source>
</evidence>
<dbReference type="OrthoDB" id="3474767at2"/>
<evidence type="ECO:0000256" key="12">
    <source>
        <dbReference type="SAM" id="MobiDB-lite"/>
    </source>
</evidence>
<comment type="subcellular location">
    <subcellularLocation>
        <location evidence="2">Cell membrane</location>
        <topology evidence="2">Multi-pass membrane protein</topology>
    </subcellularLocation>
</comment>
<evidence type="ECO:0000256" key="4">
    <source>
        <dbReference type="ARBA" id="ARBA00022670"/>
    </source>
</evidence>
<feature type="transmembrane region" description="Helical" evidence="13">
    <location>
        <begin position="361"/>
        <end position="390"/>
    </location>
</feature>
<dbReference type="Proteomes" id="UP000598297">
    <property type="component" value="Unassembled WGS sequence"/>
</dbReference>
<dbReference type="EMBL" id="JAAAHS010000004">
    <property type="protein sequence ID" value="NBE50088.1"/>
    <property type="molecule type" value="Genomic_DNA"/>
</dbReference>
<dbReference type="GO" id="GO:0005886">
    <property type="term" value="C:plasma membrane"/>
    <property type="evidence" value="ECO:0007669"/>
    <property type="project" value="UniProtKB-SubCell"/>
</dbReference>
<dbReference type="PANTHER" id="PTHR43221">
    <property type="entry name" value="PROTEASE HTPX"/>
    <property type="match status" value="1"/>
</dbReference>
<proteinExistence type="predicted"/>
<name>A0A964UJ35_9ACTN</name>
<feature type="region of interest" description="Disordered" evidence="12">
    <location>
        <begin position="1"/>
        <end position="90"/>
    </location>
</feature>
<evidence type="ECO:0000256" key="11">
    <source>
        <dbReference type="ARBA" id="ARBA00023136"/>
    </source>
</evidence>
<accession>A0A964UJ35</accession>